<accession>A0A401ZGJ6</accession>
<gene>
    <name evidence="2" type="ORF">KDAU_33340</name>
</gene>
<reference evidence="3" key="1">
    <citation type="submission" date="2018-12" db="EMBL/GenBank/DDBJ databases">
        <title>Tengunoibacter tsumagoiensis gen. nov., sp. nov., Dictyobacter kobayashii sp. nov., D. alpinus sp. nov., and D. joshuensis sp. nov. and description of Dictyobacteraceae fam. nov. within the order Ktedonobacterales isolated from Tengu-no-mugimeshi.</title>
        <authorList>
            <person name="Wang C.M."/>
            <person name="Zheng Y."/>
            <person name="Sakai Y."/>
            <person name="Toyoda A."/>
            <person name="Minakuchi Y."/>
            <person name="Abe K."/>
            <person name="Yokota A."/>
            <person name="Yabe S."/>
        </authorList>
    </citation>
    <scope>NUCLEOTIDE SEQUENCE [LARGE SCALE GENOMIC DNA]</scope>
    <source>
        <strain evidence="3">S-27</strain>
    </source>
</reference>
<keyword evidence="3" id="KW-1185">Reference proteome</keyword>
<feature type="signal peptide" evidence="1">
    <location>
        <begin position="1"/>
        <end position="32"/>
    </location>
</feature>
<sequence length="696" mass="73712">MRYRTGMLALLCIALVVTASAFTFFMIFPAHASNSDTIGNAVNTQQLNNTVMSEVKITHNRKTTAPFHISTQNATVTPTATAITLPYNNIGTVMDQGTTSATANTNFDGAHNGYSQNALIKSGLFSGTSWFGNSNYYQEVMVNGTPFDWPNVAYGAPDNIASAGQVIALPATANAPSLGFLGAATGGIASGTATITYTDGSTQTFTLSFDDWTLGGGNAKLSSFDRIATAMTYRDRQGGVIQSVKTYIFYTSVNLQTSKTVQSITLPNKSSLHIFSIGFGQSSYYNPYSNTGISDDANTHAANLDGSGNSYSMQELSHYILPGDTINYQGTQLYWPNVLGGSPDNITADGQKVTFDASYASGKTKIGFVGTASGGPGCGTVNVLLGDNTTYGYGLCWSDWTLGGGKQYPLNTDTYFLGFPDRNTASGSKQVVKTYLFYSEIILPKNETVSAITLPTSTHAPNATTPGGQWHIFALGLGSGDYTMNVGSTADSSTHIFGNFDGAYNSYSTNAMQKAGVVPVSLPTSQTGVNNLLNKLTFNGVTFYWDQNASVLPDNMSLVPDGSQQKISLNNPIPDEDSGTIPVNPVSNATKLAFLGSSTNGSSSNSFIILFSDGSSQDVTVSFSDWCASSPSFNNQIALSMPYRNTPTGSQTRTNHLYYAEVTLQAPLHPGAVPVSLVRTANPGSGIMHIFSIGLK</sequence>
<dbReference type="Proteomes" id="UP000287224">
    <property type="component" value="Unassembled WGS sequence"/>
</dbReference>
<evidence type="ECO:0000256" key="1">
    <source>
        <dbReference type="SAM" id="SignalP"/>
    </source>
</evidence>
<feature type="chain" id="PRO_5018981386" evidence="1">
    <location>
        <begin position="33"/>
        <end position="696"/>
    </location>
</feature>
<comment type="caution">
    <text evidence="2">The sequence shown here is derived from an EMBL/GenBank/DDBJ whole genome shotgun (WGS) entry which is preliminary data.</text>
</comment>
<organism evidence="2 3">
    <name type="scientific">Dictyobacter aurantiacus</name>
    <dbReference type="NCBI Taxonomy" id="1936993"/>
    <lineage>
        <taxon>Bacteria</taxon>
        <taxon>Bacillati</taxon>
        <taxon>Chloroflexota</taxon>
        <taxon>Ktedonobacteria</taxon>
        <taxon>Ktedonobacterales</taxon>
        <taxon>Dictyobacteraceae</taxon>
        <taxon>Dictyobacter</taxon>
    </lineage>
</organism>
<evidence type="ECO:0000313" key="3">
    <source>
        <dbReference type="Proteomes" id="UP000287224"/>
    </source>
</evidence>
<evidence type="ECO:0000313" key="2">
    <source>
        <dbReference type="EMBL" id="GCE06005.1"/>
    </source>
</evidence>
<protein>
    <submittedName>
        <fullName evidence="2">Uncharacterized protein</fullName>
    </submittedName>
</protein>
<proteinExistence type="predicted"/>
<dbReference type="EMBL" id="BIFQ01000001">
    <property type="protein sequence ID" value="GCE06005.1"/>
    <property type="molecule type" value="Genomic_DNA"/>
</dbReference>
<name>A0A401ZGJ6_9CHLR</name>
<dbReference type="AlphaFoldDB" id="A0A401ZGJ6"/>
<keyword evidence="1" id="KW-0732">Signal</keyword>